<reference evidence="1" key="1">
    <citation type="submission" date="2022-04" db="EMBL/GenBank/DDBJ databases">
        <title>Chromosome-scale genome assembly of Holotrichia oblita Faldermann.</title>
        <authorList>
            <person name="Rongchong L."/>
        </authorList>
    </citation>
    <scope>NUCLEOTIDE SEQUENCE</scope>
    <source>
        <strain evidence="1">81SQS9</strain>
    </source>
</reference>
<protein>
    <submittedName>
        <fullName evidence="1">N-acetyltransferase eco</fullName>
    </submittedName>
</protein>
<accession>A0ACB9TQI4</accession>
<keyword evidence="2" id="KW-1185">Reference proteome</keyword>
<dbReference type="Proteomes" id="UP001056778">
    <property type="component" value="Chromosome 2"/>
</dbReference>
<comment type="caution">
    <text evidence="1">The sequence shown here is derived from an EMBL/GenBank/DDBJ whole genome shotgun (WGS) entry which is preliminary data.</text>
</comment>
<organism evidence="1 2">
    <name type="scientific">Holotrichia oblita</name>
    <name type="common">Chafer beetle</name>
    <dbReference type="NCBI Taxonomy" id="644536"/>
    <lineage>
        <taxon>Eukaryota</taxon>
        <taxon>Metazoa</taxon>
        <taxon>Ecdysozoa</taxon>
        <taxon>Arthropoda</taxon>
        <taxon>Hexapoda</taxon>
        <taxon>Insecta</taxon>
        <taxon>Pterygota</taxon>
        <taxon>Neoptera</taxon>
        <taxon>Endopterygota</taxon>
        <taxon>Coleoptera</taxon>
        <taxon>Polyphaga</taxon>
        <taxon>Scarabaeiformia</taxon>
        <taxon>Scarabaeidae</taxon>
        <taxon>Melolonthinae</taxon>
        <taxon>Holotrichia</taxon>
    </lineage>
</organism>
<name>A0ACB9TQI4_HOLOL</name>
<evidence type="ECO:0000313" key="2">
    <source>
        <dbReference type="Proteomes" id="UP001056778"/>
    </source>
</evidence>
<sequence length="119" mass="13715">MELNIDNSVVFLYIKNKTIAGCVVAEPKTEAYKILSSFEEIDVCSRETYPIKCGISRIWVSQNNRRNGIANALMECVRSNFCYGYILKREEIAMSSPSELGKLFARRYFQTDEFLIYTS</sequence>
<proteinExistence type="predicted"/>
<dbReference type="EMBL" id="CM043016">
    <property type="protein sequence ID" value="KAI4469033.1"/>
    <property type="molecule type" value="Genomic_DNA"/>
</dbReference>
<gene>
    <name evidence="1" type="ORF">MML48_2g00021669</name>
</gene>
<evidence type="ECO:0000313" key="1">
    <source>
        <dbReference type="EMBL" id="KAI4469033.1"/>
    </source>
</evidence>